<feature type="non-terminal residue" evidence="1">
    <location>
        <position position="97"/>
    </location>
</feature>
<evidence type="ECO:0000313" key="1">
    <source>
        <dbReference type="EMBL" id="CAB4040696.1"/>
    </source>
</evidence>
<name>A0A6S7K5C6_PARCT</name>
<dbReference type="InterPro" id="IPR000477">
    <property type="entry name" value="RT_dom"/>
</dbReference>
<accession>A0A6S7K5C6</accession>
<dbReference type="Pfam" id="PF00078">
    <property type="entry name" value="RVT_1"/>
    <property type="match status" value="1"/>
</dbReference>
<evidence type="ECO:0000313" key="2">
    <source>
        <dbReference type="Proteomes" id="UP001152795"/>
    </source>
</evidence>
<dbReference type="PANTHER" id="PTHR19446">
    <property type="entry name" value="REVERSE TRANSCRIPTASES"/>
    <property type="match status" value="1"/>
</dbReference>
<sequence length="97" mass="11107">MANIIPIYKEGDKSNCGRYRPISVLPVITKILEKLICDQLRKFINGKNIISKQQTGFRKLHSTETSLLQITDKWLMNIDKGLINGVLFLDLKKAFDT</sequence>
<dbReference type="Proteomes" id="UP001152795">
    <property type="component" value="Unassembled WGS sequence"/>
</dbReference>
<protein>
    <submittedName>
        <fullName evidence="1">Uncharacterized protein</fullName>
    </submittedName>
</protein>
<proteinExistence type="predicted"/>
<gene>
    <name evidence="1" type="ORF">PACLA_8A057542</name>
</gene>
<dbReference type="OrthoDB" id="6780615at2759"/>
<comment type="caution">
    <text evidence="1">The sequence shown here is derived from an EMBL/GenBank/DDBJ whole genome shotgun (WGS) entry which is preliminary data.</text>
</comment>
<keyword evidence="2" id="KW-1185">Reference proteome</keyword>
<organism evidence="1 2">
    <name type="scientific">Paramuricea clavata</name>
    <name type="common">Red gorgonian</name>
    <name type="synonym">Violescent sea-whip</name>
    <dbReference type="NCBI Taxonomy" id="317549"/>
    <lineage>
        <taxon>Eukaryota</taxon>
        <taxon>Metazoa</taxon>
        <taxon>Cnidaria</taxon>
        <taxon>Anthozoa</taxon>
        <taxon>Octocorallia</taxon>
        <taxon>Malacalcyonacea</taxon>
        <taxon>Plexauridae</taxon>
        <taxon>Paramuricea</taxon>
    </lineage>
</organism>
<reference evidence="1" key="1">
    <citation type="submission" date="2020-04" db="EMBL/GenBank/DDBJ databases">
        <authorList>
            <person name="Alioto T."/>
            <person name="Alioto T."/>
            <person name="Gomez Garrido J."/>
        </authorList>
    </citation>
    <scope>NUCLEOTIDE SEQUENCE</scope>
    <source>
        <strain evidence="1">A484AB</strain>
    </source>
</reference>
<dbReference type="EMBL" id="CACRXK020027135">
    <property type="protein sequence ID" value="CAB4040696.1"/>
    <property type="molecule type" value="Genomic_DNA"/>
</dbReference>
<dbReference type="AlphaFoldDB" id="A0A6S7K5C6"/>